<accession>A0A2I1GJV4</accession>
<name>A0A2I1GJV4_9GLOM</name>
<dbReference type="EMBL" id="LLXI01000498">
    <property type="protein sequence ID" value="PKY46916.1"/>
    <property type="molecule type" value="Genomic_DNA"/>
</dbReference>
<dbReference type="Proteomes" id="UP000234323">
    <property type="component" value="Unassembled WGS sequence"/>
</dbReference>
<comment type="caution">
    <text evidence="1">The sequence shown here is derived from an EMBL/GenBank/DDBJ whole genome shotgun (WGS) entry which is preliminary data.</text>
</comment>
<keyword evidence="2" id="KW-1185">Reference proteome</keyword>
<sequence>MQMNECKFFHYATNDDKFYHITCQIILQGSVSSDDHNYDHGFFYNINSTTNYYVTCKILPHSLIVNILNKKIYGIDISMNNLGREESLSLNQKLDLEQDLKQILPSHLTHHQFFNREIRMNSGRNLNPSYGDNTQTISLTDSQTNFDNGFPQQTRAINPQQEVFNNIPQQIPEALRCNGNRNPFRGNVGNNVMVTQGVSITNSPNNGFLQPINPPSTSAAPQNRIDYHVTNSQRQIGSNNIPQHISDRDMRSNYHGNINQNNGNDSQDVNGVRNFTYTQQQVNLNNDYGNSDSHNGNIENNVMTTQANDLTCDHQNDIHQVAQIHQQVDLSNNYGDTDLQNENIGNNIRTTQANGLTRDHQDINDIHHFNHINDNYENTDPHNSNIGNDVMTTQINSPSYSTTATS</sequence>
<gene>
    <name evidence="1" type="ORF">RhiirA4_521113</name>
</gene>
<evidence type="ECO:0000313" key="1">
    <source>
        <dbReference type="EMBL" id="PKY46916.1"/>
    </source>
</evidence>
<dbReference type="VEuPathDB" id="FungiDB:RhiirFUN_009089"/>
<evidence type="ECO:0000313" key="2">
    <source>
        <dbReference type="Proteomes" id="UP000234323"/>
    </source>
</evidence>
<protein>
    <submittedName>
        <fullName evidence="1">Uncharacterized protein</fullName>
    </submittedName>
</protein>
<reference evidence="1 2" key="1">
    <citation type="submission" date="2015-10" db="EMBL/GenBank/DDBJ databases">
        <title>Genome analyses suggest a sexual origin of heterokaryosis in a supposedly ancient asexual fungus.</title>
        <authorList>
            <person name="Ropars J."/>
            <person name="Sedzielewska K."/>
            <person name="Noel J."/>
            <person name="Charron P."/>
            <person name="Farinelli L."/>
            <person name="Marton T."/>
            <person name="Kruger M."/>
            <person name="Pelin A."/>
            <person name="Brachmann A."/>
            <person name="Corradi N."/>
        </authorList>
    </citation>
    <scope>NUCLEOTIDE SEQUENCE [LARGE SCALE GENOMIC DNA]</scope>
    <source>
        <strain evidence="1 2">A4</strain>
    </source>
</reference>
<proteinExistence type="predicted"/>
<dbReference type="VEuPathDB" id="FungiDB:FUN_007698"/>
<dbReference type="AlphaFoldDB" id="A0A2I1GJV4"/>
<organism evidence="1 2">
    <name type="scientific">Rhizophagus irregularis</name>
    <dbReference type="NCBI Taxonomy" id="588596"/>
    <lineage>
        <taxon>Eukaryota</taxon>
        <taxon>Fungi</taxon>
        <taxon>Fungi incertae sedis</taxon>
        <taxon>Mucoromycota</taxon>
        <taxon>Glomeromycotina</taxon>
        <taxon>Glomeromycetes</taxon>
        <taxon>Glomerales</taxon>
        <taxon>Glomeraceae</taxon>
        <taxon>Rhizophagus</taxon>
    </lineage>
</organism>
<dbReference type="VEuPathDB" id="FungiDB:RhiirA1_478830"/>